<evidence type="ECO:0000259" key="2">
    <source>
        <dbReference type="Pfam" id="PF02272"/>
    </source>
</evidence>
<organism evidence="3 4">
    <name type="scientific">Candidatus Marsarchaeota G1 archaeon OSP_D</name>
    <dbReference type="NCBI Taxonomy" id="1978155"/>
    <lineage>
        <taxon>Archaea</taxon>
        <taxon>Candidatus Marsarchaeota</taxon>
        <taxon>Candidatus Marsarchaeota group 1</taxon>
    </lineage>
</organism>
<dbReference type="PANTHER" id="PTHR42146">
    <property type="entry name" value="3',5'-CYCLIC-NUCLEOTIDE PHOSPHODIESTERASE"/>
    <property type="match status" value="1"/>
</dbReference>
<dbReference type="SUPFAM" id="SSF64182">
    <property type="entry name" value="DHH phosphoesterases"/>
    <property type="match status" value="1"/>
</dbReference>
<feature type="domain" description="DDH" evidence="1">
    <location>
        <begin position="4"/>
        <end position="127"/>
    </location>
</feature>
<dbReference type="InterPro" id="IPR003156">
    <property type="entry name" value="DHHA1_dom"/>
</dbReference>
<protein>
    <submittedName>
        <fullName evidence="3">Uncharacterized protein</fullName>
    </submittedName>
</protein>
<dbReference type="AlphaFoldDB" id="A0A2R6A7C1"/>
<evidence type="ECO:0000259" key="1">
    <source>
        <dbReference type="Pfam" id="PF01368"/>
    </source>
</evidence>
<name>A0A2R6A7C1_9ARCH</name>
<dbReference type="Gene3D" id="3.10.310.30">
    <property type="match status" value="1"/>
</dbReference>
<dbReference type="InterPro" id="IPR052968">
    <property type="entry name" value="Nucleotide_metab_enz"/>
</dbReference>
<dbReference type="GO" id="GO:0003676">
    <property type="term" value="F:nucleic acid binding"/>
    <property type="evidence" value="ECO:0007669"/>
    <property type="project" value="InterPro"/>
</dbReference>
<gene>
    <name evidence="3" type="ORF">B9Q01_08590</name>
</gene>
<dbReference type="InterPro" id="IPR038763">
    <property type="entry name" value="DHH_sf"/>
</dbReference>
<dbReference type="EMBL" id="NEXC01000088">
    <property type="protein sequence ID" value="PSN82249.1"/>
    <property type="molecule type" value="Genomic_DNA"/>
</dbReference>
<feature type="domain" description="DHHA1" evidence="2">
    <location>
        <begin position="248"/>
        <end position="310"/>
    </location>
</feature>
<dbReference type="Pfam" id="PF02272">
    <property type="entry name" value="DHHA1"/>
    <property type="match status" value="1"/>
</dbReference>
<proteinExistence type="predicted"/>
<reference evidence="3 4" key="1">
    <citation type="submission" date="2017-04" db="EMBL/GenBank/DDBJ databases">
        <title>Novel microbial lineages endemic to geothermal iron-oxide mats fill important gaps in the evolutionary history of Archaea.</title>
        <authorList>
            <person name="Jay Z.J."/>
            <person name="Beam J.P."/>
            <person name="Dlakic M."/>
            <person name="Rusch D.B."/>
            <person name="Kozubal M.A."/>
            <person name="Inskeep W.P."/>
        </authorList>
    </citation>
    <scope>NUCLEOTIDE SEQUENCE [LARGE SCALE GENOMIC DNA]</scope>
    <source>
        <strain evidence="3">OSP_D</strain>
    </source>
</reference>
<evidence type="ECO:0000313" key="4">
    <source>
        <dbReference type="Proteomes" id="UP000240880"/>
    </source>
</evidence>
<comment type="caution">
    <text evidence="3">The sequence shown here is derived from an EMBL/GenBank/DDBJ whole genome shotgun (WGS) entry which is preliminary data.</text>
</comment>
<sequence length="314" mass="35372">MANVIFSHRRDVDGLMSAAIFLRRFRDAKLNFVDYGKENVEELIKKLYALSQGDFVVIADFGLDDDYAKRLSDVLSELTKKGAIVYWLDHHNWSEQSISLVKQAGVHLLKVKDEEACGAELVHKLFGGNDKFSLTLSQIAHSTDFHLPLDEVAKTLVCVVDYYNSMEKSVCDKNLERLAQNLAEGVFLDSLTYEHFLEYKKQEEKAIEQLLKDTRTFKVNDFVVAVGFAKDPLGPTKTCDIIRENVKSDIQVYVKGKKVSFRRSNNAIDCSKIAKNLSGGGHEYAAGGELAFDAEKHRDEALEEIKKAIQKALS</sequence>
<evidence type="ECO:0000313" key="3">
    <source>
        <dbReference type="EMBL" id="PSN82249.1"/>
    </source>
</evidence>
<dbReference type="Proteomes" id="UP000240880">
    <property type="component" value="Unassembled WGS sequence"/>
</dbReference>
<dbReference type="Pfam" id="PF01368">
    <property type="entry name" value="DHH"/>
    <property type="match status" value="1"/>
</dbReference>
<accession>A0A2R6A7C1</accession>
<dbReference type="InterPro" id="IPR001667">
    <property type="entry name" value="DDH_dom"/>
</dbReference>
<dbReference type="PANTHER" id="PTHR42146:SF1">
    <property type="entry name" value="OLIGORIBONUCLEASE NRNB"/>
    <property type="match status" value="1"/>
</dbReference>